<proteinExistence type="predicted"/>
<accession>A0A117USC3</accession>
<gene>
    <name evidence="1" type="ORF">AQZ52_17805</name>
</gene>
<dbReference type="Proteomes" id="UP000058012">
    <property type="component" value="Unassembled WGS sequence"/>
</dbReference>
<organism evidence="1 2">
    <name type="scientific">Novosphingobium fuchskuhlense</name>
    <dbReference type="NCBI Taxonomy" id="1117702"/>
    <lineage>
        <taxon>Bacteria</taxon>
        <taxon>Pseudomonadati</taxon>
        <taxon>Pseudomonadota</taxon>
        <taxon>Alphaproteobacteria</taxon>
        <taxon>Sphingomonadales</taxon>
        <taxon>Sphingomonadaceae</taxon>
        <taxon>Novosphingobium</taxon>
    </lineage>
</organism>
<name>A0A117USC3_9SPHN</name>
<dbReference type="OrthoDB" id="7160352at2"/>
<protein>
    <recommendedName>
        <fullName evidence="3">AbrB family transcriptional regulator</fullName>
    </recommendedName>
</protein>
<reference evidence="1 2" key="1">
    <citation type="submission" date="2015-10" db="EMBL/GenBank/DDBJ databases">
        <title>Draft genome sequence of Novosphingobium fuchskuhlense DSM 25065 isolated from a surface water sample of the southwest basin of Lake Grosse Fuchskuhle.</title>
        <authorList>
            <person name="Ruckert C."/>
            <person name="Winkler A."/>
            <person name="Glaeser J."/>
            <person name="Grossart H.-P."/>
            <person name="Kalinowski J."/>
            <person name="Glaeser S."/>
        </authorList>
    </citation>
    <scope>NUCLEOTIDE SEQUENCE [LARGE SCALE GENOMIC DNA]</scope>
    <source>
        <strain evidence="1 2">FNE08-7</strain>
    </source>
</reference>
<evidence type="ECO:0000313" key="2">
    <source>
        <dbReference type="Proteomes" id="UP000058012"/>
    </source>
</evidence>
<dbReference type="EMBL" id="LLZS01000011">
    <property type="protein sequence ID" value="KUR69955.1"/>
    <property type="molecule type" value="Genomic_DNA"/>
</dbReference>
<dbReference type="RefSeq" id="WP_067914398.1">
    <property type="nucleotide sequence ID" value="NZ_KQ954247.1"/>
</dbReference>
<dbReference type="AlphaFoldDB" id="A0A117USC3"/>
<evidence type="ECO:0008006" key="3">
    <source>
        <dbReference type="Google" id="ProtNLM"/>
    </source>
</evidence>
<keyword evidence="2" id="KW-1185">Reference proteome</keyword>
<evidence type="ECO:0000313" key="1">
    <source>
        <dbReference type="EMBL" id="KUR69955.1"/>
    </source>
</evidence>
<sequence>MSDPIQPAAFVSKEGHIILSNAICDALGWVPGTRLTIEYARGGLLLKQTFAFAPSAIDTLFGSLRHVGPALSVEDMHAAIVREAADRSDD</sequence>
<comment type="caution">
    <text evidence="1">The sequence shown here is derived from an EMBL/GenBank/DDBJ whole genome shotgun (WGS) entry which is preliminary data.</text>
</comment>
<dbReference type="STRING" id="1117702.AQZ52_17805"/>